<proteinExistence type="predicted"/>
<evidence type="ECO:0000256" key="4">
    <source>
        <dbReference type="ARBA" id="ARBA00022840"/>
    </source>
</evidence>
<dbReference type="GO" id="GO:0016301">
    <property type="term" value="F:kinase activity"/>
    <property type="evidence" value="ECO:0007669"/>
    <property type="project" value="UniProtKB-KW"/>
</dbReference>
<organism evidence="6 7">
    <name type="scientific">Tessaracoccus oleiagri</name>
    <dbReference type="NCBI Taxonomy" id="686624"/>
    <lineage>
        <taxon>Bacteria</taxon>
        <taxon>Bacillati</taxon>
        <taxon>Actinomycetota</taxon>
        <taxon>Actinomycetes</taxon>
        <taxon>Propionibacteriales</taxon>
        <taxon>Propionibacteriaceae</taxon>
        <taxon>Tessaracoccus</taxon>
    </lineage>
</organism>
<reference evidence="6 7" key="1">
    <citation type="submission" date="2016-10" db="EMBL/GenBank/DDBJ databases">
        <authorList>
            <person name="de Groot N.N."/>
        </authorList>
    </citation>
    <scope>NUCLEOTIDE SEQUENCE [LARGE SCALE GENOMIC DNA]</scope>
    <source>
        <strain evidence="6 7">CGMCC 1.9159</strain>
    </source>
</reference>
<sequence length="184" mass="20196">MGRITTVHAGASVKPSKLELLAPWLRLQPWFQGDTAHLTTVGNFRFEDPAGEVGMDSLLIESRGDIYYVPVTWRSRPVAGPSDLIGQADHSVLGRRFCYDAMTDPAFIEEATRVIVEGDTNTEVHTTAGEVREATVRVKGNGIASNGRLRAVRRLGTYYPGRAQLIAHWTHNGVEREDVLAAIG</sequence>
<name>A0A1G9HUX9_9ACTN</name>
<feature type="domain" description="Maltokinase N-terminal cap" evidence="5">
    <location>
        <begin position="24"/>
        <end position="104"/>
    </location>
</feature>
<dbReference type="AlphaFoldDB" id="A0A1G9HUX9"/>
<evidence type="ECO:0000256" key="2">
    <source>
        <dbReference type="ARBA" id="ARBA00022741"/>
    </source>
</evidence>
<keyword evidence="1" id="KW-0808">Transferase</keyword>
<evidence type="ECO:0000259" key="5">
    <source>
        <dbReference type="Pfam" id="PF18085"/>
    </source>
</evidence>
<evidence type="ECO:0000313" key="7">
    <source>
        <dbReference type="Proteomes" id="UP000199475"/>
    </source>
</evidence>
<dbReference type="OrthoDB" id="3787729at2"/>
<dbReference type="EMBL" id="FNGP01000001">
    <property type="protein sequence ID" value="SDL16626.1"/>
    <property type="molecule type" value="Genomic_DNA"/>
</dbReference>
<evidence type="ECO:0000256" key="3">
    <source>
        <dbReference type="ARBA" id="ARBA00022777"/>
    </source>
</evidence>
<dbReference type="InterPro" id="IPR040999">
    <property type="entry name" value="Mak_N_cap"/>
</dbReference>
<evidence type="ECO:0000313" key="6">
    <source>
        <dbReference type="EMBL" id="SDL16626.1"/>
    </source>
</evidence>
<dbReference type="RefSeq" id="WP_093248688.1">
    <property type="nucleotide sequence ID" value="NZ_FNGP01000001.1"/>
</dbReference>
<dbReference type="GO" id="GO:0005524">
    <property type="term" value="F:ATP binding"/>
    <property type="evidence" value="ECO:0007669"/>
    <property type="project" value="UniProtKB-KW"/>
</dbReference>
<gene>
    <name evidence="6" type="ORF">SAMN04488242_0536</name>
</gene>
<protein>
    <recommendedName>
        <fullName evidence="5">Maltokinase N-terminal cap domain-containing protein</fullName>
    </recommendedName>
</protein>
<dbReference type="Proteomes" id="UP000199475">
    <property type="component" value="Unassembled WGS sequence"/>
</dbReference>
<accession>A0A1G9HUX9</accession>
<keyword evidence="3" id="KW-0418">Kinase</keyword>
<keyword evidence="4" id="KW-0067">ATP-binding</keyword>
<dbReference type="Pfam" id="PF18085">
    <property type="entry name" value="Mak_N_cap"/>
    <property type="match status" value="1"/>
</dbReference>
<keyword evidence="2" id="KW-0547">Nucleotide-binding</keyword>
<dbReference type="STRING" id="686624.SAMN04488242_0536"/>
<keyword evidence="7" id="KW-1185">Reference proteome</keyword>
<evidence type="ECO:0000256" key="1">
    <source>
        <dbReference type="ARBA" id="ARBA00022679"/>
    </source>
</evidence>